<dbReference type="EMBL" id="GBXM01081684">
    <property type="protein sequence ID" value="JAH26893.1"/>
    <property type="molecule type" value="Transcribed_RNA"/>
</dbReference>
<protein>
    <submittedName>
        <fullName evidence="1">Uncharacterized protein</fullName>
    </submittedName>
</protein>
<proteinExistence type="predicted"/>
<reference evidence="1" key="2">
    <citation type="journal article" date="2015" name="Fish Shellfish Immunol.">
        <title>Early steps in the European eel (Anguilla anguilla)-Vibrio vulnificus interaction in the gills: Role of the RtxA13 toxin.</title>
        <authorList>
            <person name="Callol A."/>
            <person name="Pajuelo D."/>
            <person name="Ebbesson L."/>
            <person name="Teles M."/>
            <person name="MacKenzie S."/>
            <person name="Amaro C."/>
        </authorList>
    </citation>
    <scope>NUCLEOTIDE SEQUENCE</scope>
</reference>
<reference evidence="1" key="1">
    <citation type="submission" date="2014-11" db="EMBL/GenBank/DDBJ databases">
        <authorList>
            <person name="Amaro Gonzalez C."/>
        </authorList>
    </citation>
    <scope>NUCLEOTIDE SEQUENCE</scope>
</reference>
<sequence>MESGLGSMLCNTVIAVLQTEALSVRPGYVPHELNFKTLFQFLIK</sequence>
<name>A0A0E9REY7_ANGAN</name>
<organism evidence="1">
    <name type="scientific">Anguilla anguilla</name>
    <name type="common">European freshwater eel</name>
    <name type="synonym">Muraena anguilla</name>
    <dbReference type="NCBI Taxonomy" id="7936"/>
    <lineage>
        <taxon>Eukaryota</taxon>
        <taxon>Metazoa</taxon>
        <taxon>Chordata</taxon>
        <taxon>Craniata</taxon>
        <taxon>Vertebrata</taxon>
        <taxon>Euteleostomi</taxon>
        <taxon>Actinopterygii</taxon>
        <taxon>Neopterygii</taxon>
        <taxon>Teleostei</taxon>
        <taxon>Anguilliformes</taxon>
        <taxon>Anguillidae</taxon>
        <taxon>Anguilla</taxon>
    </lineage>
</organism>
<dbReference type="AlphaFoldDB" id="A0A0E9REY7"/>
<accession>A0A0E9REY7</accession>
<evidence type="ECO:0000313" key="1">
    <source>
        <dbReference type="EMBL" id="JAH26893.1"/>
    </source>
</evidence>